<dbReference type="PANTHER" id="PTHR42208">
    <property type="entry name" value="HEAVY METAL TRANSPORTER-RELATED"/>
    <property type="match status" value="1"/>
</dbReference>
<proteinExistence type="predicted"/>
<dbReference type="RefSeq" id="WP_009849569.1">
    <property type="nucleotide sequence ID" value="NZ_DS022294.1"/>
</dbReference>
<dbReference type="Proteomes" id="UP000005297">
    <property type="component" value="Unassembled WGS sequence"/>
</dbReference>
<keyword evidence="1" id="KW-0472">Membrane</keyword>
<feature type="transmembrane region" description="Helical" evidence="1">
    <location>
        <begin position="200"/>
        <end position="220"/>
    </location>
</feature>
<comment type="caution">
    <text evidence="3">The sequence shown here is derived from an EMBL/GenBank/DDBJ whole genome shotgun (WGS) entry which is preliminary data.</text>
</comment>
<feature type="domain" description="Urease accessory protein UreH-like transmembrane" evidence="2">
    <location>
        <begin position="12"/>
        <end position="212"/>
    </location>
</feature>
<evidence type="ECO:0000256" key="1">
    <source>
        <dbReference type="SAM" id="Phobius"/>
    </source>
</evidence>
<protein>
    <recommendedName>
        <fullName evidence="2">Urease accessory protein UreH-like transmembrane domain-containing protein</fullName>
    </recommendedName>
</protein>
<evidence type="ECO:0000259" key="2">
    <source>
        <dbReference type="Pfam" id="PF13386"/>
    </source>
</evidence>
<feature type="transmembrane region" description="Helical" evidence="1">
    <location>
        <begin position="135"/>
        <end position="160"/>
    </location>
</feature>
<organism evidence="3 4">
    <name type="scientific">Mariprofundus ferrooxydans PV-1</name>
    <dbReference type="NCBI Taxonomy" id="314345"/>
    <lineage>
        <taxon>Bacteria</taxon>
        <taxon>Pseudomonadati</taxon>
        <taxon>Pseudomonadota</taxon>
        <taxon>Candidatius Mariprofundia</taxon>
        <taxon>Mariprofundales</taxon>
        <taxon>Mariprofundaceae</taxon>
        <taxon>Mariprofundus</taxon>
    </lineage>
</organism>
<reference evidence="3 4" key="1">
    <citation type="submission" date="2006-09" db="EMBL/GenBank/DDBJ databases">
        <authorList>
            <person name="Emerson D."/>
            <person name="Ferriera S."/>
            <person name="Johnson J."/>
            <person name="Kravitz S."/>
            <person name="Halpern A."/>
            <person name="Remington K."/>
            <person name="Beeson K."/>
            <person name="Tran B."/>
            <person name="Rogers Y.-H."/>
            <person name="Friedman R."/>
            <person name="Venter J.C."/>
        </authorList>
    </citation>
    <scope>NUCLEOTIDE SEQUENCE [LARGE SCALE GENOMIC DNA]</scope>
    <source>
        <strain evidence="3 4">PV-1</strain>
    </source>
</reference>
<feature type="transmembrane region" description="Helical" evidence="1">
    <location>
        <begin position="83"/>
        <end position="102"/>
    </location>
</feature>
<dbReference type="eggNOG" id="COG2836">
    <property type="taxonomic scope" value="Bacteria"/>
</dbReference>
<dbReference type="PANTHER" id="PTHR42208:SF1">
    <property type="entry name" value="HEAVY METAL TRANSPORTER"/>
    <property type="match status" value="1"/>
</dbReference>
<dbReference type="HOGENOM" id="CLU_032635_1_0_0"/>
<evidence type="ECO:0000313" key="4">
    <source>
        <dbReference type="Proteomes" id="UP000005297"/>
    </source>
</evidence>
<dbReference type="OrthoDB" id="9798690at2"/>
<keyword evidence="1" id="KW-0812">Transmembrane</keyword>
<sequence length="225" mass="23683">MTDTSASLLLLMFTMGFMGSLHCIGMCGGLVSAVTLSRQQVWWSGLLIYQLGRVTTYAVLGLLVGISGAALSVFGGDLLQRMLALLAGLLMILFAMNLAGWLPDPLRRAGIWAARRTGLAQLARSVANDARAGGWYALGLANGLLPCGLVYAALSLALAAGDAVDGLLMMTCFGLGTIPAMMAVPSVLRAMTPTLRSTAMRTAAVMMVVLGLMTIFRGVMHMHQM</sequence>
<name>Q0EWV1_9PROT</name>
<dbReference type="InParanoid" id="Q0EWV1"/>
<feature type="transmembrane region" description="Helical" evidence="1">
    <location>
        <begin position="57"/>
        <end position="76"/>
    </location>
</feature>
<dbReference type="InterPro" id="IPR039447">
    <property type="entry name" value="UreH-like_TM_dom"/>
</dbReference>
<dbReference type="STRING" id="314344.AL013_07405"/>
<evidence type="ECO:0000313" key="3">
    <source>
        <dbReference type="EMBL" id="EAU53806.1"/>
    </source>
</evidence>
<accession>Q0EWV1</accession>
<dbReference type="AlphaFoldDB" id="Q0EWV1"/>
<dbReference type="EMBL" id="AATS01000017">
    <property type="protein sequence ID" value="EAU53806.1"/>
    <property type="molecule type" value="Genomic_DNA"/>
</dbReference>
<keyword evidence="1" id="KW-1133">Transmembrane helix</keyword>
<dbReference type="Pfam" id="PF13386">
    <property type="entry name" value="DsbD_2"/>
    <property type="match status" value="1"/>
</dbReference>
<feature type="transmembrane region" description="Helical" evidence="1">
    <location>
        <begin position="167"/>
        <end position="188"/>
    </location>
</feature>
<gene>
    <name evidence="3" type="ORF">SPV1_10249</name>
</gene>
<keyword evidence="4" id="KW-1185">Reference proteome</keyword>